<dbReference type="InterPro" id="IPR036812">
    <property type="entry name" value="NAD(P)_OxRdtase_dom_sf"/>
</dbReference>
<protein>
    <recommendedName>
        <fullName evidence="2">NADP-dependent oxidoreductase domain-containing protein</fullName>
    </recommendedName>
</protein>
<dbReference type="AlphaFoldDB" id="A0AAD9I304"/>
<dbReference type="Pfam" id="PF00248">
    <property type="entry name" value="Aldo_ket_red"/>
    <property type="match status" value="1"/>
</dbReference>
<name>A0AAD9I304_9PEZI</name>
<dbReference type="SUPFAM" id="SSF51430">
    <property type="entry name" value="NAD(P)-linked oxidoreductase"/>
    <property type="match status" value="1"/>
</dbReference>
<feature type="domain" description="NADP-dependent oxidoreductase" evidence="2">
    <location>
        <begin position="127"/>
        <end position="206"/>
    </location>
</feature>
<evidence type="ECO:0000313" key="3">
    <source>
        <dbReference type="EMBL" id="KAK2070061.1"/>
    </source>
</evidence>
<reference evidence="3" key="1">
    <citation type="journal article" date="2023" name="Mol. Plant Microbe Interact.">
        <title>Elucidating the Obligate Nature and Biological Capacity of an Invasive Fungal Corn Pathogen.</title>
        <authorList>
            <person name="MacCready J.S."/>
            <person name="Roggenkamp E.M."/>
            <person name="Gdanetz K."/>
            <person name="Chilvers M.I."/>
        </authorList>
    </citation>
    <scope>NUCLEOTIDE SEQUENCE</scope>
    <source>
        <strain evidence="3">PM02</strain>
    </source>
</reference>
<dbReference type="Proteomes" id="UP001217918">
    <property type="component" value="Unassembled WGS sequence"/>
</dbReference>
<dbReference type="Gene3D" id="3.20.20.100">
    <property type="entry name" value="NADP-dependent oxidoreductase domain"/>
    <property type="match status" value="1"/>
</dbReference>
<dbReference type="InterPro" id="IPR023210">
    <property type="entry name" value="NADP_OxRdtase_dom"/>
</dbReference>
<dbReference type="GO" id="GO:0016491">
    <property type="term" value="F:oxidoreductase activity"/>
    <property type="evidence" value="ECO:0007669"/>
    <property type="project" value="UniProtKB-KW"/>
</dbReference>
<organism evidence="3 4">
    <name type="scientific">Phyllachora maydis</name>
    <dbReference type="NCBI Taxonomy" id="1825666"/>
    <lineage>
        <taxon>Eukaryota</taxon>
        <taxon>Fungi</taxon>
        <taxon>Dikarya</taxon>
        <taxon>Ascomycota</taxon>
        <taxon>Pezizomycotina</taxon>
        <taxon>Sordariomycetes</taxon>
        <taxon>Sordariomycetidae</taxon>
        <taxon>Phyllachorales</taxon>
        <taxon>Phyllachoraceae</taxon>
        <taxon>Phyllachora</taxon>
    </lineage>
</organism>
<keyword evidence="1" id="KW-0560">Oxidoreductase</keyword>
<evidence type="ECO:0000313" key="4">
    <source>
        <dbReference type="Proteomes" id="UP001217918"/>
    </source>
</evidence>
<dbReference type="EMBL" id="JAQQPM010000003">
    <property type="protein sequence ID" value="KAK2070061.1"/>
    <property type="molecule type" value="Genomic_DNA"/>
</dbReference>
<proteinExistence type="predicted"/>
<comment type="caution">
    <text evidence="3">The sequence shown here is derived from an EMBL/GenBank/DDBJ whole genome shotgun (WGS) entry which is preliminary data.</text>
</comment>
<evidence type="ECO:0000259" key="2">
    <source>
        <dbReference type="Pfam" id="PF00248"/>
    </source>
</evidence>
<sequence length="207" mass="23918">MWRRCLAIRRVMPQNNFHRTRSRRPCTTFWFLVEGLLGHCAREASSSFDFYAAWRDLHGWVHEPGRNKAFHGGSGTETSRMSLINPQLHAQRSLELRHFREALPCLKDRYKTRGTFMSVRLLESIHGDSEASIGQWLVADPEKRKDIFLATKFGGINNPDGSYGFRGDAAFVPIAWERNSRDMGVDVIDLYYPHRLDGLTPIEHIME</sequence>
<keyword evidence="4" id="KW-1185">Reference proteome</keyword>
<gene>
    <name evidence="3" type="ORF">P8C59_004594</name>
</gene>
<evidence type="ECO:0000256" key="1">
    <source>
        <dbReference type="ARBA" id="ARBA00023002"/>
    </source>
</evidence>
<accession>A0AAD9I304</accession>